<organism evidence="11 12">
    <name type="scientific">Gymnopilus junonius</name>
    <name type="common">Spectacular rustgill mushroom</name>
    <name type="synonym">Gymnopilus spectabilis subsp. junonius</name>
    <dbReference type="NCBI Taxonomy" id="109634"/>
    <lineage>
        <taxon>Eukaryota</taxon>
        <taxon>Fungi</taxon>
        <taxon>Dikarya</taxon>
        <taxon>Basidiomycota</taxon>
        <taxon>Agaricomycotina</taxon>
        <taxon>Agaricomycetes</taxon>
        <taxon>Agaricomycetidae</taxon>
        <taxon>Agaricales</taxon>
        <taxon>Agaricineae</taxon>
        <taxon>Hymenogastraceae</taxon>
        <taxon>Gymnopilus</taxon>
    </lineage>
</organism>
<sequence length="521" mass="58856">MAFGAIVFPIITALVTSYGVYLWQQRSRSLPLPPGPKGYPVIGNVYDIPHGFAWLTYAEWKKSYGDVMSITVFGRTTIILNSLKSCVDLLDKRSFNYSDRPRMVMATELCGWDWNFAHMPYTNEWRRHRRSFHQYFQPRNLSSQYHYQRKMVVTLLEQISLAPEKFSAHLSQFVSSIVLRAAYGYKAQPENDFYVDLAHKAIQPLLELVHAGTYLVEFLPILKYIPSWFPGAGFKVKAEALAIGARNLRDLPFEFLKRAIAKGDAERSYSYDNLEKLKTNGTLTAEEEEVIKNCSGMAYIGMPEEQTDSVLHSFILAMALNPVVQRKAQAEIDAVTGKTRLPDFNDGPSLPYIQAVLLETMRWRPTTPLGGSTAVPHRVLREDIYEGYRIPAGATLIPNVWIIFHDAEMYPDPLDFKPERFVHQEGKPTQPDPTLTGAFGFGRRICPGRYLALNSAWIAVASMLSVYDITKFIDNDGKVIEPLISYGDGVVSHPAPFKVQISLRSGSAEKLIREAKAELSI</sequence>
<evidence type="ECO:0000256" key="2">
    <source>
        <dbReference type="ARBA" id="ARBA00005179"/>
    </source>
</evidence>
<dbReference type="PRINTS" id="PR00463">
    <property type="entry name" value="EP450I"/>
</dbReference>
<dbReference type="Pfam" id="PF00067">
    <property type="entry name" value="p450"/>
    <property type="match status" value="1"/>
</dbReference>
<evidence type="ECO:0000313" key="11">
    <source>
        <dbReference type="EMBL" id="KAF8905477.1"/>
    </source>
</evidence>
<comment type="cofactor">
    <cofactor evidence="1 9">
        <name>heme</name>
        <dbReference type="ChEBI" id="CHEBI:30413"/>
    </cofactor>
</comment>
<keyword evidence="5 9" id="KW-0479">Metal-binding</keyword>
<dbReference type="InterPro" id="IPR050364">
    <property type="entry name" value="Cytochrome_P450_fung"/>
</dbReference>
<comment type="pathway">
    <text evidence="2">Secondary metabolite biosynthesis.</text>
</comment>
<dbReference type="GO" id="GO:0016705">
    <property type="term" value="F:oxidoreductase activity, acting on paired donors, with incorporation or reduction of molecular oxygen"/>
    <property type="evidence" value="ECO:0007669"/>
    <property type="project" value="InterPro"/>
</dbReference>
<dbReference type="Proteomes" id="UP000724874">
    <property type="component" value="Unassembled WGS sequence"/>
</dbReference>
<dbReference type="CDD" id="cd11065">
    <property type="entry name" value="CYP64-like"/>
    <property type="match status" value="1"/>
</dbReference>
<evidence type="ECO:0000256" key="3">
    <source>
        <dbReference type="ARBA" id="ARBA00010617"/>
    </source>
</evidence>
<keyword evidence="8 10" id="KW-0503">Monooxygenase</keyword>
<proteinExistence type="inferred from homology"/>
<dbReference type="PANTHER" id="PTHR46300:SF7">
    <property type="entry name" value="P450, PUTATIVE (EUROFUNG)-RELATED"/>
    <property type="match status" value="1"/>
</dbReference>
<dbReference type="AlphaFoldDB" id="A0A9P5NUX9"/>
<comment type="similarity">
    <text evidence="3 10">Belongs to the cytochrome P450 family.</text>
</comment>
<evidence type="ECO:0000256" key="8">
    <source>
        <dbReference type="ARBA" id="ARBA00023033"/>
    </source>
</evidence>
<gene>
    <name evidence="11" type="ORF">CPB84DRAFT_1676716</name>
</gene>
<dbReference type="GO" id="GO:0020037">
    <property type="term" value="F:heme binding"/>
    <property type="evidence" value="ECO:0007669"/>
    <property type="project" value="InterPro"/>
</dbReference>
<reference evidence="11" key="1">
    <citation type="submission" date="2020-11" db="EMBL/GenBank/DDBJ databases">
        <authorList>
            <consortium name="DOE Joint Genome Institute"/>
            <person name="Ahrendt S."/>
            <person name="Riley R."/>
            <person name="Andreopoulos W."/>
            <person name="LaButti K."/>
            <person name="Pangilinan J."/>
            <person name="Ruiz-duenas F.J."/>
            <person name="Barrasa J.M."/>
            <person name="Sanchez-Garcia M."/>
            <person name="Camarero S."/>
            <person name="Miyauchi S."/>
            <person name="Serrano A."/>
            <person name="Linde D."/>
            <person name="Babiker R."/>
            <person name="Drula E."/>
            <person name="Ayuso-Fernandez I."/>
            <person name="Pacheco R."/>
            <person name="Padilla G."/>
            <person name="Ferreira P."/>
            <person name="Barriuso J."/>
            <person name="Kellner H."/>
            <person name="Castanera R."/>
            <person name="Alfaro M."/>
            <person name="Ramirez L."/>
            <person name="Pisabarro A.G."/>
            <person name="Kuo A."/>
            <person name="Tritt A."/>
            <person name="Lipzen A."/>
            <person name="He G."/>
            <person name="Yan M."/>
            <person name="Ng V."/>
            <person name="Cullen D."/>
            <person name="Martin F."/>
            <person name="Rosso M.-N."/>
            <person name="Henrissat B."/>
            <person name="Hibbett D."/>
            <person name="Martinez A.T."/>
            <person name="Grigoriev I.V."/>
        </authorList>
    </citation>
    <scope>NUCLEOTIDE SEQUENCE</scope>
    <source>
        <strain evidence="11">AH 44721</strain>
    </source>
</reference>
<dbReference type="InterPro" id="IPR001128">
    <property type="entry name" value="Cyt_P450"/>
</dbReference>
<dbReference type="GO" id="GO:0005506">
    <property type="term" value="F:iron ion binding"/>
    <property type="evidence" value="ECO:0007669"/>
    <property type="project" value="InterPro"/>
</dbReference>
<keyword evidence="6 10" id="KW-0560">Oxidoreductase</keyword>
<evidence type="ECO:0000256" key="1">
    <source>
        <dbReference type="ARBA" id="ARBA00001971"/>
    </source>
</evidence>
<dbReference type="InterPro" id="IPR036396">
    <property type="entry name" value="Cyt_P450_sf"/>
</dbReference>
<dbReference type="Gene3D" id="1.10.630.10">
    <property type="entry name" value="Cytochrome P450"/>
    <property type="match status" value="1"/>
</dbReference>
<dbReference type="EMBL" id="JADNYJ010000022">
    <property type="protein sequence ID" value="KAF8905477.1"/>
    <property type="molecule type" value="Genomic_DNA"/>
</dbReference>
<feature type="binding site" description="axial binding residue" evidence="9">
    <location>
        <position position="446"/>
    </location>
    <ligand>
        <name>heme</name>
        <dbReference type="ChEBI" id="CHEBI:30413"/>
    </ligand>
    <ligandPart>
        <name>Fe</name>
        <dbReference type="ChEBI" id="CHEBI:18248"/>
    </ligandPart>
</feature>
<protein>
    <submittedName>
        <fullName evidence="11">Cytochrome P450</fullName>
    </submittedName>
</protein>
<evidence type="ECO:0000256" key="5">
    <source>
        <dbReference type="ARBA" id="ARBA00022723"/>
    </source>
</evidence>
<evidence type="ECO:0000256" key="6">
    <source>
        <dbReference type="ARBA" id="ARBA00023002"/>
    </source>
</evidence>
<keyword evidence="7 9" id="KW-0408">Iron</keyword>
<dbReference type="SUPFAM" id="SSF48264">
    <property type="entry name" value="Cytochrome P450"/>
    <property type="match status" value="1"/>
</dbReference>
<dbReference type="GO" id="GO:0004497">
    <property type="term" value="F:monooxygenase activity"/>
    <property type="evidence" value="ECO:0007669"/>
    <property type="project" value="UniProtKB-KW"/>
</dbReference>
<dbReference type="PROSITE" id="PS00086">
    <property type="entry name" value="CYTOCHROME_P450"/>
    <property type="match status" value="1"/>
</dbReference>
<dbReference type="OrthoDB" id="2789670at2759"/>
<dbReference type="InterPro" id="IPR017972">
    <property type="entry name" value="Cyt_P450_CS"/>
</dbReference>
<evidence type="ECO:0000256" key="9">
    <source>
        <dbReference type="PIRSR" id="PIRSR602401-1"/>
    </source>
</evidence>
<evidence type="ECO:0000256" key="4">
    <source>
        <dbReference type="ARBA" id="ARBA00022617"/>
    </source>
</evidence>
<evidence type="ECO:0000256" key="7">
    <source>
        <dbReference type="ARBA" id="ARBA00023004"/>
    </source>
</evidence>
<evidence type="ECO:0000256" key="10">
    <source>
        <dbReference type="RuleBase" id="RU000461"/>
    </source>
</evidence>
<keyword evidence="12" id="KW-1185">Reference proteome</keyword>
<dbReference type="PANTHER" id="PTHR46300">
    <property type="entry name" value="P450, PUTATIVE (EUROFUNG)-RELATED-RELATED"/>
    <property type="match status" value="1"/>
</dbReference>
<evidence type="ECO:0000313" key="12">
    <source>
        <dbReference type="Proteomes" id="UP000724874"/>
    </source>
</evidence>
<comment type="caution">
    <text evidence="11">The sequence shown here is derived from an EMBL/GenBank/DDBJ whole genome shotgun (WGS) entry which is preliminary data.</text>
</comment>
<name>A0A9P5NUX9_GYMJU</name>
<accession>A0A9P5NUX9</accession>
<dbReference type="InterPro" id="IPR002401">
    <property type="entry name" value="Cyt_P450_E_grp-I"/>
</dbReference>
<dbReference type="PRINTS" id="PR00385">
    <property type="entry name" value="P450"/>
</dbReference>
<keyword evidence="4 9" id="KW-0349">Heme</keyword>